<dbReference type="GO" id="GO:0016020">
    <property type="term" value="C:membrane"/>
    <property type="evidence" value="ECO:0007669"/>
    <property type="project" value="InterPro"/>
</dbReference>
<dbReference type="InterPro" id="IPR023346">
    <property type="entry name" value="Lysozyme-like_dom_sf"/>
</dbReference>
<dbReference type="AlphaFoldDB" id="A0A1H7GRE1"/>
<dbReference type="PROSITE" id="PS00922">
    <property type="entry name" value="TRANSGLYCOSYLASE"/>
    <property type="match status" value="1"/>
</dbReference>
<name>A0A1H7GRE1_9PROT</name>
<dbReference type="PROSITE" id="PS51782">
    <property type="entry name" value="LYSM"/>
    <property type="match status" value="2"/>
</dbReference>
<dbReference type="InterPro" id="IPR036779">
    <property type="entry name" value="LysM_dom_sf"/>
</dbReference>
<dbReference type="EMBL" id="FOBH01000001">
    <property type="protein sequence ID" value="SEK40678.1"/>
    <property type="molecule type" value="Genomic_DNA"/>
</dbReference>
<dbReference type="STRING" id="1233.SAMN05216387_101361"/>
<dbReference type="Gene3D" id="3.10.350.10">
    <property type="entry name" value="LysM domain"/>
    <property type="match status" value="2"/>
</dbReference>
<evidence type="ECO:0000313" key="5">
    <source>
        <dbReference type="Proteomes" id="UP000198620"/>
    </source>
</evidence>
<keyword evidence="5" id="KW-1185">Reference proteome</keyword>
<reference evidence="4 5" key="1">
    <citation type="submission" date="2016-10" db="EMBL/GenBank/DDBJ databases">
        <authorList>
            <person name="de Groot N.N."/>
        </authorList>
    </citation>
    <scope>NUCLEOTIDE SEQUENCE [LARGE SCALE GENOMIC DNA]</scope>
    <source>
        <strain evidence="4 5">Nv1</strain>
    </source>
</reference>
<dbReference type="GO" id="GO:0008933">
    <property type="term" value="F:peptidoglycan lytic transglycosylase activity"/>
    <property type="evidence" value="ECO:0007669"/>
    <property type="project" value="InterPro"/>
</dbReference>
<evidence type="ECO:0000259" key="3">
    <source>
        <dbReference type="PROSITE" id="PS51782"/>
    </source>
</evidence>
<dbReference type="InterPro" id="IPR018392">
    <property type="entry name" value="LysM"/>
</dbReference>
<keyword evidence="2" id="KW-0732">Signal</keyword>
<accession>A0A1H7GRE1</accession>
<organism evidence="4 5">
    <name type="scientific">Nitrosovibrio tenuis</name>
    <dbReference type="NCBI Taxonomy" id="1233"/>
    <lineage>
        <taxon>Bacteria</taxon>
        <taxon>Pseudomonadati</taxon>
        <taxon>Pseudomonadota</taxon>
        <taxon>Betaproteobacteria</taxon>
        <taxon>Nitrosomonadales</taxon>
        <taxon>Nitrosomonadaceae</taxon>
        <taxon>Nitrosovibrio</taxon>
    </lineage>
</organism>
<dbReference type="GO" id="GO:0000270">
    <property type="term" value="P:peptidoglycan metabolic process"/>
    <property type="evidence" value="ECO:0007669"/>
    <property type="project" value="InterPro"/>
</dbReference>
<evidence type="ECO:0000313" key="4">
    <source>
        <dbReference type="EMBL" id="SEK40678.1"/>
    </source>
</evidence>
<sequence length="466" mass="52158">MPSSTRFLIISLAMATISFTATAAEFSGQPVVQLKPEDESPVSEEIPALETSILNPAGEKDDSFETTRSISGLTTSPLDIWERIRSGFAMAELDSEEVRHSEEFYVSRPYYMNRIIERSKRYLFHIMEEVERRGMPAELALLPVIESAFNPRALSHSHASGIWQLIPSTGKNYGLKQNWWYDERRDIIAATGAALDHLKKLHNMFGDWKLVLASYNWGEGAVARALIRNRNNGLPEDFRSITLPPETQNFVHRLTAVKNIISNPAAFGIELASIPNQPYFEKITATRHMDIKLAAKLANIPLDEFKALNPAHNRPVINVDNSRTLLLPSDKVEVFIENLKNHGKPLVSWQAYRAKKGETVEKIAAQYGISAQRLKDVNDIDGHSVMSGQTLLVPIYGNAAGEDISIMSNKPATPTLPERFFVYAVKKGDALFNIAKRHGVTVAQIKSWNRGTDRLSIGQKLILKQT</sequence>
<dbReference type="SMART" id="SM00257">
    <property type="entry name" value="LysM"/>
    <property type="match status" value="2"/>
</dbReference>
<dbReference type="SUPFAM" id="SSF54106">
    <property type="entry name" value="LysM domain"/>
    <property type="match status" value="2"/>
</dbReference>
<dbReference type="OrthoDB" id="9815002at2"/>
<evidence type="ECO:0000256" key="1">
    <source>
        <dbReference type="ARBA" id="ARBA00007734"/>
    </source>
</evidence>
<proteinExistence type="inferred from homology"/>
<dbReference type="Gene3D" id="1.10.530.10">
    <property type="match status" value="1"/>
</dbReference>
<evidence type="ECO:0000256" key="2">
    <source>
        <dbReference type="SAM" id="SignalP"/>
    </source>
</evidence>
<comment type="similarity">
    <text evidence="1">Belongs to the transglycosylase Slt family.</text>
</comment>
<dbReference type="InterPro" id="IPR008258">
    <property type="entry name" value="Transglycosylase_SLT_dom_1"/>
</dbReference>
<dbReference type="PANTHER" id="PTHR33734:SF22">
    <property type="entry name" value="MEMBRANE-BOUND LYTIC MUREIN TRANSGLYCOSYLASE D"/>
    <property type="match status" value="1"/>
</dbReference>
<dbReference type="Pfam" id="PF01464">
    <property type="entry name" value="SLT"/>
    <property type="match status" value="1"/>
</dbReference>
<dbReference type="CDD" id="cd16894">
    <property type="entry name" value="MltD-like"/>
    <property type="match status" value="1"/>
</dbReference>
<dbReference type="PANTHER" id="PTHR33734">
    <property type="entry name" value="LYSM DOMAIN-CONTAINING GPI-ANCHORED PROTEIN 2"/>
    <property type="match status" value="1"/>
</dbReference>
<feature type="domain" description="LysM" evidence="3">
    <location>
        <begin position="350"/>
        <end position="393"/>
    </location>
</feature>
<dbReference type="Pfam" id="PF01476">
    <property type="entry name" value="LysM"/>
    <property type="match status" value="2"/>
</dbReference>
<dbReference type="Proteomes" id="UP000198620">
    <property type="component" value="Unassembled WGS sequence"/>
</dbReference>
<feature type="signal peptide" evidence="2">
    <location>
        <begin position="1"/>
        <end position="23"/>
    </location>
</feature>
<dbReference type="CDD" id="cd00118">
    <property type="entry name" value="LysM"/>
    <property type="match status" value="2"/>
</dbReference>
<feature type="domain" description="LysM" evidence="3">
    <location>
        <begin position="421"/>
        <end position="466"/>
    </location>
</feature>
<protein>
    <submittedName>
        <fullName evidence="4">Membrane-bound lytic murein transglycosylase D</fullName>
    </submittedName>
</protein>
<dbReference type="SUPFAM" id="SSF53955">
    <property type="entry name" value="Lysozyme-like"/>
    <property type="match status" value="1"/>
</dbReference>
<dbReference type="InterPro" id="IPR000189">
    <property type="entry name" value="Transglyc_AS"/>
</dbReference>
<feature type="chain" id="PRO_5011708751" evidence="2">
    <location>
        <begin position="24"/>
        <end position="466"/>
    </location>
</feature>
<gene>
    <name evidence="4" type="ORF">SAMN05216387_101361</name>
</gene>